<proteinExistence type="predicted"/>
<accession>A0A1G7UPA9</accession>
<evidence type="ECO:0000313" key="2">
    <source>
        <dbReference type="Proteomes" id="UP000198748"/>
    </source>
</evidence>
<keyword evidence="2" id="KW-1185">Reference proteome</keyword>
<dbReference type="RefSeq" id="WP_090156255.1">
    <property type="nucleotide sequence ID" value="NZ_FNAN01000019.1"/>
</dbReference>
<dbReference type="OrthoDB" id="826457at2"/>
<sequence>MITISADQIEANASVVLKELAKGERIGITFGSEKTVKAYLVPGEVTGSRSRKLGILEGKGTVTFADDFKITEEEFLGL</sequence>
<gene>
    <name evidence="1" type="ORF">SAMN04487996_11959</name>
</gene>
<dbReference type="Proteomes" id="UP000198748">
    <property type="component" value="Unassembled WGS sequence"/>
</dbReference>
<protein>
    <recommendedName>
        <fullName evidence="3">Prevent-host-death family protein</fullName>
    </recommendedName>
</protein>
<evidence type="ECO:0000313" key="1">
    <source>
        <dbReference type="EMBL" id="SDG49178.1"/>
    </source>
</evidence>
<dbReference type="EMBL" id="FNAN01000019">
    <property type="protein sequence ID" value="SDG49178.1"/>
    <property type="molecule type" value="Genomic_DNA"/>
</dbReference>
<evidence type="ECO:0008006" key="3">
    <source>
        <dbReference type="Google" id="ProtNLM"/>
    </source>
</evidence>
<dbReference type="AlphaFoldDB" id="A0A1G7UPA9"/>
<name>A0A1G7UPA9_9BACT</name>
<reference evidence="2" key="1">
    <citation type="submission" date="2016-10" db="EMBL/GenBank/DDBJ databases">
        <authorList>
            <person name="Varghese N."/>
            <person name="Submissions S."/>
        </authorList>
    </citation>
    <scope>NUCLEOTIDE SEQUENCE [LARGE SCALE GENOMIC DNA]</scope>
    <source>
        <strain evidence="2">DSM 25329</strain>
    </source>
</reference>
<dbReference type="STRING" id="659014.SAMN04487996_11959"/>
<organism evidence="1 2">
    <name type="scientific">Dyadobacter soli</name>
    <dbReference type="NCBI Taxonomy" id="659014"/>
    <lineage>
        <taxon>Bacteria</taxon>
        <taxon>Pseudomonadati</taxon>
        <taxon>Bacteroidota</taxon>
        <taxon>Cytophagia</taxon>
        <taxon>Cytophagales</taxon>
        <taxon>Spirosomataceae</taxon>
        <taxon>Dyadobacter</taxon>
    </lineage>
</organism>